<dbReference type="SUPFAM" id="SSF53098">
    <property type="entry name" value="Ribonuclease H-like"/>
    <property type="match status" value="1"/>
</dbReference>
<gene>
    <name evidence="4" type="ORF">Ciccas_010976</name>
</gene>
<name>A0ABD2PSM0_9PLAT</name>
<dbReference type="AlphaFoldDB" id="A0ABD2PSM0"/>
<dbReference type="Proteomes" id="UP001626550">
    <property type="component" value="Unassembled WGS sequence"/>
</dbReference>
<sequence length="353" mass="39864">GTNEILRLLIGGSGLSYAGKELQHLLRKVKDPRYALPVLLNHNARYIKQSWSSSPPVGFLHTDRASVDEKSMHLPNLVRLSDHLHPQLHKTADQLAKYILNFQSLSRSLLRLHGHNLVNQQIDVLRAADFVIDIFMIACCLSRCSRSLSIGLPRAEHEQAANCANLHRVAVFFRTKPDETGLLKKIADRLEGFEKAQNKAKFTEAARLLAWMQQPVEDSDISKCLDQLHKRLFEDEPQENVPTTSQDSEMPVDYESTSFLLNCSTFSLPTEVEEPSTLKKETNDAICFKKLGPRLQQIALGLAGVRPTSIDSERVFSVAGGTKTKVRSRISPRLLDTLLFVKFNYDFLNENFE</sequence>
<keyword evidence="5" id="KW-1185">Reference proteome</keyword>
<evidence type="ECO:0000313" key="4">
    <source>
        <dbReference type="EMBL" id="KAL3310460.1"/>
    </source>
</evidence>
<organism evidence="4 5">
    <name type="scientific">Cichlidogyrus casuarinus</name>
    <dbReference type="NCBI Taxonomy" id="1844966"/>
    <lineage>
        <taxon>Eukaryota</taxon>
        <taxon>Metazoa</taxon>
        <taxon>Spiralia</taxon>
        <taxon>Lophotrochozoa</taxon>
        <taxon>Platyhelminthes</taxon>
        <taxon>Monogenea</taxon>
        <taxon>Monopisthocotylea</taxon>
        <taxon>Dactylogyridea</taxon>
        <taxon>Ancyrocephalidae</taxon>
        <taxon>Cichlidogyrus</taxon>
    </lineage>
</organism>
<evidence type="ECO:0000313" key="5">
    <source>
        <dbReference type="Proteomes" id="UP001626550"/>
    </source>
</evidence>
<dbReference type="Pfam" id="PF21343">
    <property type="entry name" value="ACAD9-ACADV_C"/>
    <property type="match status" value="1"/>
</dbReference>
<comment type="caution">
    <text evidence="4">The sequence shown here is derived from an EMBL/GenBank/DDBJ whole genome shotgun (WGS) entry which is preliminary data.</text>
</comment>
<keyword evidence="1" id="KW-0809">Transit peptide</keyword>
<proteinExistence type="predicted"/>
<dbReference type="InterPro" id="IPR012337">
    <property type="entry name" value="RNaseH-like_sf"/>
</dbReference>
<evidence type="ECO:0000256" key="2">
    <source>
        <dbReference type="ARBA" id="ARBA00023002"/>
    </source>
</evidence>
<feature type="domain" description="ACAD9/ACADV-like C-terminal" evidence="3">
    <location>
        <begin position="86"/>
        <end position="160"/>
    </location>
</feature>
<dbReference type="Gene3D" id="1.20.140.10">
    <property type="entry name" value="Butyryl-CoA Dehydrogenase, subunit A, domain 3"/>
    <property type="match status" value="1"/>
</dbReference>
<feature type="non-terminal residue" evidence="4">
    <location>
        <position position="1"/>
    </location>
</feature>
<keyword evidence="2" id="KW-0560">Oxidoreductase</keyword>
<evidence type="ECO:0000256" key="1">
    <source>
        <dbReference type="ARBA" id="ARBA00022946"/>
    </source>
</evidence>
<evidence type="ECO:0000259" key="3">
    <source>
        <dbReference type="Pfam" id="PF21343"/>
    </source>
</evidence>
<dbReference type="InterPro" id="IPR049448">
    <property type="entry name" value="ACAD9/ACADV-like_C"/>
</dbReference>
<protein>
    <recommendedName>
        <fullName evidence="3">ACAD9/ACADV-like C-terminal domain-containing protein</fullName>
    </recommendedName>
</protein>
<reference evidence="4 5" key="1">
    <citation type="submission" date="2024-11" db="EMBL/GenBank/DDBJ databases">
        <title>Adaptive evolution of stress response genes in parasites aligns with host niche diversity.</title>
        <authorList>
            <person name="Hahn C."/>
            <person name="Resl P."/>
        </authorList>
    </citation>
    <scope>NUCLEOTIDE SEQUENCE [LARGE SCALE GENOMIC DNA]</scope>
    <source>
        <strain evidence="4">EGGRZ-B1_66</strain>
        <tissue evidence="4">Body</tissue>
    </source>
</reference>
<dbReference type="EMBL" id="JBJKFK010002936">
    <property type="protein sequence ID" value="KAL3310460.1"/>
    <property type="molecule type" value="Genomic_DNA"/>
</dbReference>
<accession>A0ABD2PSM0</accession>
<dbReference type="GO" id="GO:0016491">
    <property type="term" value="F:oxidoreductase activity"/>
    <property type="evidence" value="ECO:0007669"/>
    <property type="project" value="UniProtKB-KW"/>
</dbReference>